<dbReference type="InterPro" id="IPR013228">
    <property type="entry name" value="PE-PPE_C"/>
</dbReference>
<evidence type="ECO:0000313" key="3">
    <source>
        <dbReference type="EMBL" id="CAJ1506466.1"/>
    </source>
</evidence>
<keyword evidence="1" id="KW-0472">Membrane</keyword>
<keyword evidence="1" id="KW-0812">Transmembrane</keyword>
<dbReference type="Pfam" id="PF08237">
    <property type="entry name" value="PE-PPE"/>
    <property type="match status" value="1"/>
</dbReference>
<evidence type="ECO:0000313" key="4">
    <source>
        <dbReference type="Proteomes" id="UP001190464"/>
    </source>
</evidence>
<evidence type="ECO:0000259" key="2">
    <source>
        <dbReference type="Pfam" id="PF08237"/>
    </source>
</evidence>
<reference evidence="3 4" key="1">
    <citation type="submission" date="2023-08" db="EMBL/GenBank/DDBJ databases">
        <authorList>
            <person name="Folkvardsen B D."/>
            <person name="Norman A."/>
        </authorList>
    </citation>
    <scope>NUCLEOTIDE SEQUENCE [LARGE SCALE GENOMIC DNA]</scope>
    <source>
        <strain evidence="3 4">Mu0102</strain>
    </source>
</reference>
<sequence length="467" mass="49505">MGFRGRRCVEELFKGFGMAGVSAMTGPQLGRSSRRGRAVLTVVSILVVCAGLGGLGIGSPPAPRSSAAASADLQLAAGQIAFVMGGSGIPLPPDGYVNAANLLYLQPHGFTGTAQSLFTPQLYFPGNLSEAQGAQILADAIEKQIAGGGVNAENPLYVFGYSQSSAMSSMTMEQLHHDGVAAEDIHFVFVGNSANPNGGLVEMLNIWGGNLSFWNGLTLGHPTPDYFTTDVYTMEYDGFADFPRYPLNLLADLNAIAGMFLLHDGYFGLSPDDIANAIHLETSGDSLTNYYMIPTETLPLLDLLRVNPIWGNPLADLLEPSMRILVNLGYGSLTEGWNQGPANVPTSFSFDLLPSNISWDQVNAALTDAWSQGVQAAIRDLQDPANYVFGSFMEQEPFSLLWNAAQRVLFDIQDPAPLFGGLFGGSATATEPGDGADFLNSVASVVDGNLGLSWISDLLGFDSLTPA</sequence>
<evidence type="ECO:0000256" key="1">
    <source>
        <dbReference type="SAM" id="Phobius"/>
    </source>
</evidence>
<keyword evidence="1" id="KW-1133">Transmembrane helix</keyword>
<proteinExistence type="predicted"/>
<dbReference type="RefSeq" id="WP_308483637.1">
    <property type="nucleotide sequence ID" value="NZ_OY726398.1"/>
</dbReference>
<accession>A0ABM9LXL6</accession>
<feature type="domain" description="PE-PPE" evidence="2">
    <location>
        <begin position="127"/>
        <end position="330"/>
    </location>
</feature>
<name>A0ABM9LXL6_9MYCO</name>
<protein>
    <submittedName>
        <fullName evidence="3">PE-PPE domain-containing protein</fullName>
    </submittedName>
</protein>
<feature type="transmembrane region" description="Helical" evidence="1">
    <location>
        <begin position="38"/>
        <end position="57"/>
    </location>
</feature>
<organism evidence="3 4">
    <name type="scientific">[Mycobacterium] holstebronense</name>
    <dbReference type="NCBI Taxonomy" id="3064288"/>
    <lineage>
        <taxon>Bacteria</taxon>
        <taxon>Bacillati</taxon>
        <taxon>Actinomycetota</taxon>
        <taxon>Actinomycetes</taxon>
        <taxon>Mycobacteriales</taxon>
        <taxon>Mycobacteriaceae</taxon>
        <taxon>Mycolicibacterium</taxon>
    </lineage>
</organism>
<dbReference type="Proteomes" id="UP001190464">
    <property type="component" value="Chromosome"/>
</dbReference>
<keyword evidence="4" id="KW-1185">Reference proteome</keyword>
<gene>
    <name evidence="3" type="ORF">MU0102_002755</name>
</gene>
<dbReference type="EMBL" id="OY726398">
    <property type="protein sequence ID" value="CAJ1506466.1"/>
    <property type="molecule type" value="Genomic_DNA"/>
</dbReference>